<evidence type="ECO:0000313" key="1">
    <source>
        <dbReference type="EMBL" id="KAH7859076.1"/>
    </source>
</evidence>
<dbReference type="EMBL" id="CM037153">
    <property type="protein sequence ID" value="KAH7859076.1"/>
    <property type="molecule type" value="Genomic_DNA"/>
</dbReference>
<comment type="caution">
    <text evidence="1">The sequence shown here is derived from an EMBL/GenBank/DDBJ whole genome shotgun (WGS) entry which is preliminary data.</text>
</comment>
<dbReference type="Proteomes" id="UP000828048">
    <property type="component" value="Chromosome 3"/>
</dbReference>
<name>A0ACB7Z0A8_9ERIC</name>
<accession>A0ACB7Z0A8</accession>
<sequence>MPTQYAVRTSILSLKWKDLWAFVPSLHFGEWMSSKTVDDNDLRFVNFVDHVLLHHKLCSIERVSFYVRGHHSDVVASRLHEWIGAAIRRHVRVINIQMCPIQPLSLPFELFTCKTLIELQLSRELEFDTILSSVWLPNLRDLRVSLHYPGNDITQKLFSSCPMLEELYISANVDNEEDMVLNVCAPALKRLEFKLVAYLHNEHLERGMMLSRNKIVVNAPVLEDLIVYDDYLACYSLENLSSLVSAYIDVGHCCIQVIGMKEHANQIFKLLEGITSVKFLTLHEATMGVLDFADDTKLPLFPNLIRLNLVVPDDYSWRLLPDFLCSAPNLATLVLCKTFGEGDLINEFSWVEPHRTPTCLLSNLEKLVVIRFDGVDSELKLLKYFLENGRVLKKVLIGCSHLTPEEKSNFLETVVQFQRVSQTCQIEHSDSPIYVSL</sequence>
<organism evidence="1 2">
    <name type="scientific">Vaccinium darrowii</name>
    <dbReference type="NCBI Taxonomy" id="229202"/>
    <lineage>
        <taxon>Eukaryota</taxon>
        <taxon>Viridiplantae</taxon>
        <taxon>Streptophyta</taxon>
        <taxon>Embryophyta</taxon>
        <taxon>Tracheophyta</taxon>
        <taxon>Spermatophyta</taxon>
        <taxon>Magnoliopsida</taxon>
        <taxon>eudicotyledons</taxon>
        <taxon>Gunneridae</taxon>
        <taxon>Pentapetalae</taxon>
        <taxon>asterids</taxon>
        <taxon>Ericales</taxon>
        <taxon>Ericaceae</taxon>
        <taxon>Vaccinioideae</taxon>
        <taxon>Vaccinieae</taxon>
        <taxon>Vaccinium</taxon>
    </lineage>
</organism>
<protein>
    <submittedName>
        <fullName evidence="1">Uncharacterized protein</fullName>
    </submittedName>
</protein>
<evidence type="ECO:0000313" key="2">
    <source>
        <dbReference type="Proteomes" id="UP000828048"/>
    </source>
</evidence>
<gene>
    <name evidence="1" type="ORF">Vadar_031286</name>
</gene>
<keyword evidence="2" id="KW-1185">Reference proteome</keyword>
<proteinExistence type="predicted"/>
<reference evidence="1 2" key="1">
    <citation type="journal article" date="2021" name="Hortic Res">
        <title>High-quality reference genome and annotation aids understanding of berry development for evergreen blueberry (Vaccinium darrowii).</title>
        <authorList>
            <person name="Yu J."/>
            <person name="Hulse-Kemp A.M."/>
            <person name="Babiker E."/>
            <person name="Staton M."/>
        </authorList>
    </citation>
    <scope>NUCLEOTIDE SEQUENCE [LARGE SCALE GENOMIC DNA]</scope>
    <source>
        <strain evidence="2">cv. NJ 8807/NJ 8810</strain>
        <tissue evidence="1">Young leaf</tissue>
    </source>
</reference>